<feature type="signal peptide" evidence="3">
    <location>
        <begin position="1"/>
        <end position="19"/>
    </location>
</feature>
<reference evidence="4" key="1">
    <citation type="submission" date="2022-11" db="EMBL/GenBank/DDBJ databases">
        <authorList>
            <person name="Kikuchi T."/>
        </authorList>
    </citation>
    <scope>NUCLEOTIDE SEQUENCE</scope>
    <source>
        <strain evidence="4">PS1010</strain>
    </source>
</reference>
<accession>A0A9P1N396</accession>
<dbReference type="EMBL" id="CANHGI010000004">
    <property type="protein sequence ID" value="CAI5448284.1"/>
    <property type="molecule type" value="Genomic_DNA"/>
</dbReference>
<dbReference type="Proteomes" id="UP001152747">
    <property type="component" value="Unassembled WGS sequence"/>
</dbReference>
<organism evidence="4 5">
    <name type="scientific">Caenorhabditis angaria</name>
    <dbReference type="NCBI Taxonomy" id="860376"/>
    <lineage>
        <taxon>Eukaryota</taxon>
        <taxon>Metazoa</taxon>
        <taxon>Ecdysozoa</taxon>
        <taxon>Nematoda</taxon>
        <taxon>Chromadorea</taxon>
        <taxon>Rhabditida</taxon>
        <taxon>Rhabditina</taxon>
        <taxon>Rhabditomorpha</taxon>
        <taxon>Rhabditoidea</taxon>
        <taxon>Rhabditidae</taxon>
        <taxon>Peloderinae</taxon>
        <taxon>Caenorhabditis</taxon>
    </lineage>
</organism>
<keyword evidence="2" id="KW-0812">Transmembrane</keyword>
<evidence type="ECO:0000256" key="2">
    <source>
        <dbReference type="SAM" id="Phobius"/>
    </source>
</evidence>
<evidence type="ECO:0000256" key="3">
    <source>
        <dbReference type="SAM" id="SignalP"/>
    </source>
</evidence>
<feature type="transmembrane region" description="Helical" evidence="2">
    <location>
        <begin position="238"/>
        <end position="259"/>
    </location>
</feature>
<gene>
    <name evidence="4" type="ORF">CAMP_LOCUS10921</name>
</gene>
<dbReference type="AlphaFoldDB" id="A0A9P1N396"/>
<evidence type="ECO:0000256" key="1">
    <source>
        <dbReference type="SAM" id="MobiDB-lite"/>
    </source>
</evidence>
<name>A0A9P1N396_9PELO</name>
<keyword evidence="2" id="KW-0472">Membrane</keyword>
<feature type="region of interest" description="Disordered" evidence="1">
    <location>
        <begin position="318"/>
        <end position="342"/>
    </location>
</feature>
<evidence type="ECO:0000313" key="5">
    <source>
        <dbReference type="Proteomes" id="UP001152747"/>
    </source>
</evidence>
<keyword evidence="5" id="KW-1185">Reference proteome</keyword>
<keyword evidence="3" id="KW-0732">Signal</keyword>
<feature type="compositionally biased region" description="Basic and acidic residues" evidence="1">
    <location>
        <begin position="322"/>
        <end position="342"/>
    </location>
</feature>
<protein>
    <submittedName>
        <fullName evidence="4">Uncharacterized protein</fullName>
    </submittedName>
</protein>
<keyword evidence="2" id="KW-1133">Transmembrane helix</keyword>
<proteinExistence type="predicted"/>
<evidence type="ECO:0000313" key="4">
    <source>
        <dbReference type="EMBL" id="CAI5448284.1"/>
    </source>
</evidence>
<comment type="caution">
    <text evidence="4">The sequence shown here is derived from an EMBL/GenBank/DDBJ whole genome shotgun (WGS) entry which is preliminary data.</text>
</comment>
<sequence>MKNIIVISIFIIILSCCKANDINPKCETNKRNVTIRNENKPTMLIFVIGFKNPQSERAAKVYYLIQQVYCSIPNVSGLDYGLILYPNTAIQSFTSSDFPNTLLKAQKNTDIANCENYKESLKNVGSQSALTNYKRVELFIVMDSDVVCDFYTEFKSKNLDSKFRFNAIRFDSKVINGTYSLNYPNIESININETNASSEVKLAAFNFIGDIFGIPRSEEEEEEVVVVEEYDGHRTVEYIVIGLIVLGFLIGAIGIFFMVRNSKRNARIKEETRVADIERRKQLEVEATKKKEAYILRLYGPRNNGVHKIDLDDLPSEQDAYDEGKLTPRPSHTETKTEIKKK</sequence>
<dbReference type="PROSITE" id="PS51257">
    <property type="entry name" value="PROKAR_LIPOPROTEIN"/>
    <property type="match status" value="1"/>
</dbReference>
<feature type="chain" id="PRO_5040353244" evidence="3">
    <location>
        <begin position="20"/>
        <end position="342"/>
    </location>
</feature>